<dbReference type="HOGENOM" id="CLU_045011_8_0_1"/>
<proteinExistence type="predicted"/>
<dbReference type="SUPFAM" id="SSF56784">
    <property type="entry name" value="HAD-like"/>
    <property type="match status" value="1"/>
</dbReference>
<evidence type="ECO:0000313" key="1">
    <source>
        <dbReference type="EMBL" id="KIP01962.1"/>
    </source>
</evidence>
<dbReference type="InterPro" id="IPR051828">
    <property type="entry name" value="HAD-like_hydrolase_domain"/>
</dbReference>
<evidence type="ECO:0008006" key="3">
    <source>
        <dbReference type="Google" id="ProtNLM"/>
    </source>
</evidence>
<evidence type="ECO:0000313" key="2">
    <source>
        <dbReference type="Proteomes" id="UP000053257"/>
    </source>
</evidence>
<dbReference type="PRINTS" id="PR00413">
    <property type="entry name" value="HADHALOGNASE"/>
</dbReference>
<dbReference type="AlphaFoldDB" id="A0A0C3RZM8"/>
<dbReference type="STRING" id="745531.A0A0C3RZM8"/>
<organism evidence="1 2">
    <name type="scientific">Phlebiopsis gigantea (strain 11061_1 CR5-6)</name>
    <name type="common">White-rot fungus</name>
    <name type="synonym">Peniophora gigantea</name>
    <dbReference type="NCBI Taxonomy" id="745531"/>
    <lineage>
        <taxon>Eukaryota</taxon>
        <taxon>Fungi</taxon>
        <taxon>Dikarya</taxon>
        <taxon>Basidiomycota</taxon>
        <taxon>Agaricomycotina</taxon>
        <taxon>Agaricomycetes</taxon>
        <taxon>Polyporales</taxon>
        <taxon>Phanerochaetaceae</taxon>
        <taxon>Phlebiopsis</taxon>
    </lineage>
</organism>
<dbReference type="PANTHER" id="PTHR46191:SF2">
    <property type="entry name" value="HALOACID DEHALOGENASE-LIKE HYDROLASE DOMAIN-CONTAINING PROTEIN 3"/>
    <property type="match status" value="1"/>
</dbReference>
<dbReference type="Gene3D" id="3.40.50.1000">
    <property type="entry name" value="HAD superfamily/HAD-like"/>
    <property type="match status" value="1"/>
</dbReference>
<protein>
    <recommendedName>
        <fullName evidence="3">HAD hydrolase subfamily IA REG-2-like protein</fullName>
    </recommendedName>
</protein>
<dbReference type="OrthoDB" id="444127at2759"/>
<reference evidence="1 2" key="1">
    <citation type="journal article" date="2014" name="PLoS Genet.">
        <title>Analysis of the Phlebiopsis gigantea genome, transcriptome and secretome provides insight into its pioneer colonization strategies of wood.</title>
        <authorList>
            <person name="Hori C."/>
            <person name="Ishida T."/>
            <person name="Igarashi K."/>
            <person name="Samejima M."/>
            <person name="Suzuki H."/>
            <person name="Master E."/>
            <person name="Ferreira P."/>
            <person name="Ruiz-Duenas F.J."/>
            <person name="Held B."/>
            <person name="Canessa P."/>
            <person name="Larrondo L.F."/>
            <person name="Schmoll M."/>
            <person name="Druzhinina I.S."/>
            <person name="Kubicek C.P."/>
            <person name="Gaskell J.A."/>
            <person name="Kersten P."/>
            <person name="St John F."/>
            <person name="Glasner J."/>
            <person name="Sabat G."/>
            <person name="Splinter BonDurant S."/>
            <person name="Syed K."/>
            <person name="Yadav J."/>
            <person name="Mgbeahuruike A.C."/>
            <person name="Kovalchuk A."/>
            <person name="Asiegbu F.O."/>
            <person name="Lackner G."/>
            <person name="Hoffmeister D."/>
            <person name="Rencoret J."/>
            <person name="Gutierrez A."/>
            <person name="Sun H."/>
            <person name="Lindquist E."/>
            <person name="Barry K."/>
            <person name="Riley R."/>
            <person name="Grigoriev I.V."/>
            <person name="Henrissat B."/>
            <person name="Kues U."/>
            <person name="Berka R.M."/>
            <person name="Martinez A.T."/>
            <person name="Covert S.F."/>
            <person name="Blanchette R.A."/>
            <person name="Cullen D."/>
        </authorList>
    </citation>
    <scope>NUCLEOTIDE SEQUENCE [LARGE SCALE GENOMIC DNA]</scope>
    <source>
        <strain evidence="1 2">11061_1 CR5-6</strain>
    </source>
</reference>
<dbReference type="InterPro" id="IPR036412">
    <property type="entry name" value="HAD-like_sf"/>
</dbReference>
<dbReference type="SFLD" id="SFLDG01129">
    <property type="entry name" value="C1.5:_HAD__Beta-PGM__Phosphata"/>
    <property type="match status" value="1"/>
</dbReference>
<accession>A0A0C3RZM8</accession>
<dbReference type="InterPro" id="IPR006439">
    <property type="entry name" value="HAD-SF_hydro_IA"/>
</dbReference>
<dbReference type="Proteomes" id="UP000053257">
    <property type="component" value="Unassembled WGS sequence"/>
</dbReference>
<sequence length="246" mass="27320">MHIRMVLFDAYSTILVPRLPVYVQYSQTFEPYLGVLAPEKISSSFKIALKQLQTEKPAYQDGAGAWWGEVVRRTAIGAGANPSAVDSSLDKIVPKLLQRFGSKEGYRLFDDSLPCLQGLRALNIRTGLVSNTDSRMRSVLADLDASSYLDPIVLSEEEGVEKPSLQIFLRAFQRAGMERSEVLHVGDELEADYYGARACGLSSLLVRRPGPDGEAERKEDGEDLTNVEVVQNLQEVVEWVKARNAQ</sequence>
<dbReference type="EMBL" id="KN840718">
    <property type="protein sequence ID" value="KIP01962.1"/>
    <property type="molecule type" value="Genomic_DNA"/>
</dbReference>
<gene>
    <name evidence="1" type="ORF">PHLGIDRAFT_96511</name>
</gene>
<keyword evidence="2" id="KW-1185">Reference proteome</keyword>
<dbReference type="Gene3D" id="1.10.150.720">
    <property type="entry name" value="Haloacid dehalogenase-like hydrolase"/>
    <property type="match status" value="1"/>
</dbReference>
<dbReference type="NCBIfam" id="TIGR01549">
    <property type="entry name" value="HAD-SF-IA-v1"/>
    <property type="match status" value="1"/>
</dbReference>
<dbReference type="InterPro" id="IPR023214">
    <property type="entry name" value="HAD_sf"/>
</dbReference>
<dbReference type="InterPro" id="IPR044924">
    <property type="entry name" value="HAD-SF_hydro_IA_REG-2-like_cap"/>
</dbReference>
<dbReference type="Pfam" id="PF00702">
    <property type="entry name" value="Hydrolase"/>
    <property type="match status" value="1"/>
</dbReference>
<dbReference type="GO" id="GO:0005634">
    <property type="term" value="C:nucleus"/>
    <property type="evidence" value="ECO:0007669"/>
    <property type="project" value="TreeGrafter"/>
</dbReference>
<dbReference type="PANTHER" id="PTHR46191">
    <property type="match status" value="1"/>
</dbReference>
<dbReference type="SFLD" id="SFLDS00003">
    <property type="entry name" value="Haloacid_Dehalogenase"/>
    <property type="match status" value="1"/>
</dbReference>
<dbReference type="GO" id="GO:0016791">
    <property type="term" value="F:phosphatase activity"/>
    <property type="evidence" value="ECO:0007669"/>
    <property type="project" value="UniProtKB-ARBA"/>
</dbReference>
<name>A0A0C3RZM8_PHLG1</name>